<dbReference type="EMBL" id="RMBX01000003">
    <property type="protein sequence ID" value="RPD42085.1"/>
    <property type="molecule type" value="Genomic_DNA"/>
</dbReference>
<reference evidence="3" key="1">
    <citation type="submission" date="2018-11" db="EMBL/GenBank/DDBJ databases">
        <title>Chitinophaga lutea sp.nov., isolate from arsenic contaminated soil.</title>
        <authorList>
            <person name="Zong Y."/>
        </authorList>
    </citation>
    <scope>NUCLEOTIDE SEQUENCE [LARGE SCALE GENOMIC DNA]</scope>
    <source>
        <strain evidence="3">YLT18</strain>
    </source>
</reference>
<gene>
    <name evidence="2" type="ORF">EG028_08020</name>
</gene>
<evidence type="ECO:0000313" key="3">
    <source>
        <dbReference type="Proteomes" id="UP000279089"/>
    </source>
</evidence>
<keyword evidence="3" id="KW-1185">Reference proteome</keyword>
<evidence type="ECO:0000313" key="2">
    <source>
        <dbReference type="EMBL" id="RPD42085.1"/>
    </source>
</evidence>
<keyword evidence="1" id="KW-0175">Coiled coil</keyword>
<dbReference type="AlphaFoldDB" id="A0A3N4MFB6"/>
<dbReference type="Proteomes" id="UP000279089">
    <property type="component" value="Unassembled WGS sequence"/>
</dbReference>
<comment type="caution">
    <text evidence="2">The sequence shown here is derived from an EMBL/GenBank/DDBJ whole genome shotgun (WGS) entry which is preliminary data.</text>
</comment>
<organism evidence="2 3">
    <name type="scientific">Chitinophaga barathri</name>
    <dbReference type="NCBI Taxonomy" id="1647451"/>
    <lineage>
        <taxon>Bacteria</taxon>
        <taxon>Pseudomonadati</taxon>
        <taxon>Bacteroidota</taxon>
        <taxon>Chitinophagia</taxon>
        <taxon>Chitinophagales</taxon>
        <taxon>Chitinophagaceae</taxon>
        <taxon>Chitinophaga</taxon>
    </lineage>
</organism>
<evidence type="ECO:0000256" key="1">
    <source>
        <dbReference type="SAM" id="Coils"/>
    </source>
</evidence>
<accession>A0A3N4MFB6</accession>
<protein>
    <submittedName>
        <fullName evidence="2">Uncharacterized protein</fullName>
    </submittedName>
</protein>
<name>A0A3N4MFB6_9BACT</name>
<sequence length="139" mass="16513">MKTKNELESSYRYHERECEKLSKEIRKIEREGMKQAMTLCAEFIPTEEIRLLDEITCSKETAEIFLGHIRTIYATELQKRRDEREAFRAANPLPPIPVIIRTTEEKDAYMAEHHPLLYKRILRRRALGITTPIKSRGYY</sequence>
<feature type="coiled-coil region" evidence="1">
    <location>
        <begin position="4"/>
        <end position="31"/>
    </location>
</feature>
<proteinExistence type="predicted"/>
<dbReference type="RefSeq" id="WP_120515061.1">
    <property type="nucleotide sequence ID" value="NZ_QXZY01000002.1"/>
</dbReference>